<accession>A0A6M3LE37</accession>
<name>A0A6M3LE37_9ZZZZ</name>
<dbReference type="EMBL" id="MT143084">
    <property type="protein sequence ID" value="QJA92643.1"/>
    <property type="molecule type" value="Genomic_DNA"/>
</dbReference>
<organism evidence="1">
    <name type="scientific">viral metagenome</name>
    <dbReference type="NCBI Taxonomy" id="1070528"/>
    <lineage>
        <taxon>unclassified sequences</taxon>
        <taxon>metagenomes</taxon>
        <taxon>organismal metagenomes</taxon>
    </lineage>
</organism>
<sequence>MTNKDFSQEDVSFKKACITANCKITTRQASKFQQGKGIAWKVITGRSSWLKKGNPGYEEHATT</sequence>
<protein>
    <submittedName>
        <fullName evidence="1">Uncharacterized protein</fullName>
    </submittedName>
</protein>
<dbReference type="AlphaFoldDB" id="A0A6M3LE37"/>
<evidence type="ECO:0000313" key="1">
    <source>
        <dbReference type="EMBL" id="QJA92643.1"/>
    </source>
</evidence>
<proteinExistence type="predicted"/>
<reference evidence="1" key="1">
    <citation type="submission" date="2020-03" db="EMBL/GenBank/DDBJ databases">
        <title>The deep terrestrial virosphere.</title>
        <authorList>
            <person name="Holmfeldt K."/>
            <person name="Nilsson E."/>
            <person name="Simone D."/>
            <person name="Lopez-Fernandez M."/>
            <person name="Wu X."/>
            <person name="de Brujin I."/>
            <person name="Lundin D."/>
            <person name="Andersson A."/>
            <person name="Bertilsson S."/>
            <person name="Dopson M."/>
        </authorList>
    </citation>
    <scope>NUCLEOTIDE SEQUENCE</scope>
    <source>
        <strain evidence="1">MM415B04542</strain>
    </source>
</reference>
<gene>
    <name evidence="1" type="ORF">MM415B04542_0006</name>
</gene>